<evidence type="ECO:0000313" key="6">
    <source>
        <dbReference type="EMBL" id="ABD26754.1"/>
    </source>
</evidence>
<dbReference type="GO" id="GO:0030288">
    <property type="term" value="C:outer membrane-bounded periplasmic space"/>
    <property type="evidence" value="ECO:0007669"/>
    <property type="project" value="TreeGrafter"/>
</dbReference>
<dbReference type="InterPro" id="IPR002508">
    <property type="entry name" value="MurNAc-LAA_cat"/>
</dbReference>
<feature type="domain" description="MurNAc-LAA" evidence="5">
    <location>
        <begin position="152"/>
        <end position="306"/>
    </location>
</feature>
<evidence type="ECO:0000256" key="2">
    <source>
        <dbReference type="ARBA" id="ARBA00011901"/>
    </source>
</evidence>
<dbReference type="Pfam" id="PF01520">
    <property type="entry name" value="Amidase_3"/>
    <property type="match status" value="1"/>
</dbReference>
<keyword evidence="4" id="KW-1133">Transmembrane helix</keyword>
<evidence type="ECO:0000256" key="4">
    <source>
        <dbReference type="SAM" id="Phobius"/>
    </source>
</evidence>
<keyword evidence="3 6" id="KW-0378">Hydrolase</keyword>
<evidence type="ECO:0000256" key="3">
    <source>
        <dbReference type="ARBA" id="ARBA00022801"/>
    </source>
</evidence>
<comment type="catalytic activity">
    <reaction evidence="1">
        <text>Hydrolyzes the link between N-acetylmuramoyl residues and L-amino acid residues in certain cell-wall glycopeptides.</text>
        <dbReference type="EC" id="3.5.1.28"/>
    </reaction>
</comment>
<keyword evidence="4" id="KW-0472">Membrane</keyword>
<dbReference type="Proteomes" id="UP000009134">
    <property type="component" value="Chromosome"/>
</dbReference>
<dbReference type="STRING" id="279238.Saro_2317"/>
<feature type="transmembrane region" description="Helical" evidence="4">
    <location>
        <begin position="33"/>
        <end position="52"/>
    </location>
</feature>
<accession>Q2G5W9</accession>
<name>Q2G5W9_NOVAD</name>
<keyword evidence="4" id="KW-0812">Transmembrane</keyword>
<dbReference type="GO" id="GO:0008745">
    <property type="term" value="F:N-acetylmuramoyl-L-alanine amidase activity"/>
    <property type="evidence" value="ECO:0007669"/>
    <property type="project" value="UniProtKB-EC"/>
</dbReference>
<dbReference type="PANTHER" id="PTHR30404">
    <property type="entry name" value="N-ACETYLMURAMOYL-L-ALANINE AMIDASE"/>
    <property type="match status" value="1"/>
</dbReference>
<dbReference type="SMART" id="SM00646">
    <property type="entry name" value="Ami_3"/>
    <property type="match status" value="1"/>
</dbReference>
<gene>
    <name evidence="6" type="ordered locus">Saro_2317</name>
</gene>
<dbReference type="GO" id="GO:0009253">
    <property type="term" value="P:peptidoglycan catabolic process"/>
    <property type="evidence" value="ECO:0007669"/>
    <property type="project" value="InterPro"/>
</dbReference>
<dbReference type="CDD" id="cd02696">
    <property type="entry name" value="MurNAc-LAA"/>
    <property type="match status" value="1"/>
</dbReference>
<dbReference type="KEGG" id="nar:Saro_2317"/>
<dbReference type="eggNOG" id="COG0860">
    <property type="taxonomic scope" value="Bacteria"/>
</dbReference>
<proteinExistence type="predicted"/>
<sequence>MRPVPRSITQSHLCWTIPSGSGHRQSQMKSRGIIAAAFAASVAAAALMWAVLTSGIATIEPRYVVRMDMPAREGRIGLPPVEGPADTSRPLVVIDAGHGGHDPGASGPAGEREKDLTLLLAGALRDALLADGRVRVAMTRAEDRFLVLEERGDIAHRLGADLFLSVHADAAQNDLAQGATVYTLSDEASDSVAEALAMRENRADQVNGVKLAGKGEAVSSILVDLARREMRGRSMRFGELVVREGDGRIRFHETPQREAAFVVLKSLDLPSALIEAGYISNTDDARAMADPAWRQTFAGVVARAIEIFLAEGQAGPGVAAP</sequence>
<reference evidence="7" key="1">
    <citation type="submission" date="2006-01" db="EMBL/GenBank/DDBJ databases">
        <title>Complete sequence of Novosphingobium aromaticivorans DSM 12444.</title>
        <authorList>
            <consortium name="US DOE Joint Genome Institute"/>
            <person name="Copeland A."/>
            <person name="Lucas S."/>
            <person name="Lapidus A."/>
            <person name="Barry K."/>
            <person name="Detter J.C."/>
            <person name="Glavina T."/>
            <person name="Hammon N."/>
            <person name="Israni S."/>
            <person name="Pitluck S."/>
            <person name="Chain P."/>
            <person name="Malfatti S."/>
            <person name="Shin M."/>
            <person name="Vergez L."/>
            <person name="Schmutz J."/>
            <person name="Larimer F."/>
            <person name="Land M."/>
            <person name="Kyrpides N."/>
            <person name="Ivanova N."/>
            <person name="Fredrickson J."/>
            <person name="Balkwill D."/>
            <person name="Romine M.F."/>
            <person name="Richardson P."/>
        </authorList>
    </citation>
    <scope>NUCLEOTIDE SEQUENCE [LARGE SCALE GENOMIC DNA]</scope>
    <source>
        <strain evidence="7">ATCC 700278 / DSM 12444 / CCUG 56034 / CIP 105152 / NBRC 16084 / F199</strain>
    </source>
</reference>
<dbReference type="EMBL" id="CP000248">
    <property type="protein sequence ID" value="ABD26754.1"/>
    <property type="molecule type" value="Genomic_DNA"/>
</dbReference>
<dbReference type="InterPro" id="IPR050695">
    <property type="entry name" value="N-acetylmuramoyl_amidase_3"/>
</dbReference>
<protein>
    <recommendedName>
        <fullName evidence="2">N-acetylmuramoyl-L-alanine amidase</fullName>
        <ecNumber evidence="2">3.5.1.28</ecNumber>
    </recommendedName>
</protein>
<evidence type="ECO:0000256" key="1">
    <source>
        <dbReference type="ARBA" id="ARBA00001561"/>
    </source>
</evidence>
<dbReference type="Gene3D" id="3.40.630.40">
    <property type="entry name" value="Zn-dependent exopeptidases"/>
    <property type="match status" value="1"/>
</dbReference>
<dbReference type="AlphaFoldDB" id="Q2G5W9"/>
<dbReference type="HOGENOM" id="CLU_014322_4_1_5"/>
<organism evidence="6 7">
    <name type="scientific">Novosphingobium aromaticivorans (strain ATCC 700278 / DSM 12444 / CCUG 56034 / CIP 105152 / NBRC 16084 / F199)</name>
    <dbReference type="NCBI Taxonomy" id="279238"/>
    <lineage>
        <taxon>Bacteria</taxon>
        <taxon>Pseudomonadati</taxon>
        <taxon>Pseudomonadota</taxon>
        <taxon>Alphaproteobacteria</taxon>
        <taxon>Sphingomonadales</taxon>
        <taxon>Sphingomonadaceae</taxon>
        <taxon>Novosphingobium</taxon>
    </lineage>
</organism>
<evidence type="ECO:0000259" key="5">
    <source>
        <dbReference type="SMART" id="SM00646"/>
    </source>
</evidence>
<dbReference type="PANTHER" id="PTHR30404:SF0">
    <property type="entry name" value="N-ACETYLMURAMOYL-L-ALANINE AMIDASE AMIC"/>
    <property type="match status" value="1"/>
</dbReference>
<dbReference type="EC" id="3.5.1.28" evidence="2"/>
<evidence type="ECO:0000313" key="7">
    <source>
        <dbReference type="Proteomes" id="UP000009134"/>
    </source>
</evidence>
<keyword evidence="7" id="KW-1185">Reference proteome</keyword>
<dbReference type="SUPFAM" id="SSF53187">
    <property type="entry name" value="Zn-dependent exopeptidases"/>
    <property type="match status" value="1"/>
</dbReference>